<proteinExistence type="predicted"/>
<reference evidence="1" key="3">
    <citation type="submission" date="2025-09" db="UniProtKB">
        <authorList>
            <consortium name="Ensembl"/>
        </authorList>
    </citation>
    <scope>IDENTIFICATION</scope>
</reference>
<dbReference type="Ensembl" id="ENSOART00020067858.1">
    <property type="protein sequence ID" value="ENSOARP00020059668.1"/>
    <property type="gene ID" value="ENSOARG00020014719.2"/>
</dbReference>
<gene>
    <name evidence="1" type="primary">PABPN1</name>
</gene>
<evidence type="ECO:0000313" key="1">
    <source>
        <dbReference type="Ensembl" id="ENSOARP00020059668.1"/>
    </source>
</evidence>
<reference evidence="1" key="2">
    <citation type="submission" date="2025-08" db="UniProtKB">
        <authorList>
            <consortium name="Ensembl"/>
        </authorList>
    </citation>
    <scope>IDENTIFICATION</scope>
</reference>
<protein>
    <submittedName>
        <fullName evidence="1">Poly(A) binding protein nuclear 1</fullName>
    </submittedName>
</protein>
<sequence>MEEEAEKLKELQNEVEKQMNMSPPPGNAGPVIMSIEEKMEADARSIYVGNVDYGATAEELEAHFHGCGSVNRVTILCDKFSGHPKGFAYIEFSDKESVRTSLALDESLFRGRQIKVIPKRTNRPGISTTDRGFPRARYRARTTNYNSSRSRFYSGFNSRPPGSRLQVRIDGLLLSPASHEPFLFSSPEEPPSFTLPLGSRDLVSCLCRVRKVVAGQAASLIFFLEPELVIRAGSLHPVLRDAASPSLFFFFSMKVDGSENVYTGGWGRTGPQSSESTAWTFASFPRDREGLKKTRG</sequence>
<reference evidence="1" key="1">
    <citation type="submission" date="2020-11" db="EMBL/GenBank/DDBJ databases">
        <authorList>
            <person name="Davenport K.M."/>
            <person name="Bickhart D.M."/>
            <person name="Smith T.P.L."/>
            <person name="Murdoch B.M."/>
            <person name="Rosen B.D."/>
        </authorList>
    </citation>
    <scope>NUCLEOTIDE SEQUENCE [LARGE SCALE GENOMIC DNA]</scope>
    <source>
        <strain evidence="1">OAR_USU_Benz2616</strain>
    </source>
</reference>
<organism evidence="1">
    <name type="scientific">Ovis aries</name>
    <name type="common">Sheep</name>
    <dbReference type="NCBI Taxonomy" id="9940"/>
    <lineage>
        <taxon>Eukaryota</taxon>
        <taxon>Metazoa</taxon>
        <taxon>Chordata</taxon>
        <taxon>Craniata</taxon>
        <taxon>Vertebrata</taxon>
        <taxon>Euteleostomi</taxon>
        <taxon>Mammalia</taxon>
        <taxon>Eutheria</taxon>
        <taxon>Laurasiatheria</taxon>
        <taxon>Artiodactyla</taxon>
        <taxon>Ruminantia</taxon>
        <taxon>Pecora</taxon>
        <taxon>Bovidae</taxon>
        <taxon>Caprinae</taxon>
        <taxon>Ovis</taxon>
    </lineage>
</organism>
<name>A0AC11EKB4_SHEEP</name>
<accession>A0AC11EKB4</accession>